<dbReference type="PANTHER" id="PTHR13935">
    <property type="entry name" value="ACHAETE-SCUTE TRANSCRIPTION FACTOR-RELATED"/>
    <property type="match status" value="1"/>
</dbReference>
<dbReference type="AlphaFoldDB" id="M7Z4H9"/>
<evidence type="ECO:0000313" key="10">
    <source>
        <dbReference type="EMBL" id="EMS47280.1"/>
    </source>
</evidence>
<dbReference type="PANTHER" id="PTHR13935:SF41">
    <property type="entry name" value="TRANSCRIPTION FACTOR ORG2-RELATED"/>
    <property type="match status" value="1"/>
</dbReference>
<evidence type="ECO:0000256" key="2">
    <source>
        <dbReference type="ARBA" id="ARBA00022745"/>
    </source>
</evidence>
<organism evidence="10">
    <name type="scientific">Triticum urartu</name>
    <name type="common">Red wild einkorn</name>
    <name type="synonym">Crithodium urartu</name>
    <dbReference type="NCBI Taxonomy" id="4572"/>
    <lineage>
        <taxon>Eukaryota</taxon>
        <taxon>Viridiplantae</taxon>
        <taxon>Streptophyta</taxon>
        <taxon>Embryophyta</taxon>
        <taxon>Tracheophyta</taxon>
        <taxon>Spermatophyta</taxon>
        <taxon>Magnoliopsida</taxon>
        <taxon>Liliopsida</taxon>
        <taxon>Poales</taxon>
        <taxon>Poaceae</taxon>
        <taxon>BOP clade</taxon>
        <taxon>Pooideae</taxon>
        <taxon>Triticodae</taxon>
        <taxon>Triticeae</taxon>
        <taxon>Triticinae</taxon>
        <taxon>Triticum</taxon>
    </lineage>
</organism>
<dbReference type="GO" id="GO:0046983">
    <property type="term" value="F:protein dimerization activity"/>
    <property type="evidence" value="ECO:0007669"/>
    <property type="project" value="InterPro"/>
</dbReference>
<reference evidence="10" key="1">
    <citation type="journal article" date="2013" name="Nature">
        <title>Draft genome of the wheat A-genome progenitor Triticum urartu.</title>
        <authorList>
            <person name="Ling H.Q."/>
            <person name="Zhao S."/>
            <person name="Liu D."/>
            <person name="Wang J."/>
            <person name="Sun H."/>
            <person name="Zhang C."/>
            <person name="Fan H."/>
            <person name="Li D."/>
            <person name="Dong L."/>
            <person name="Tao Y."/>
            <person name="Gao C."/>
            <person name="Wu H."/>
            <person name="Li Y."/>
            <person name="Cui Y."/>
            <person name="Guo X."/>
            <person name="Zheng S."/>
            <person name="Wang B."/>
            <person name="Yu K."/>
            <person name="Liang Q."/>
            <person name="Yang W."/>
            <person name="Lou X."/>
            <person name="Chen J."/>
            <person name="Feng M."/>
            <person name="Jian J."/>
            <person name="Zhang X."/>
            <person name="Luo G."/>
            <person name="Jiang Y."/>
            <person name="Liu J."/>
            <person name="Wang Z."/>
            <person name="Sha Y."/>
            <person name="Zhang B."/>
            <person name="Wu H."/>
            <person name="Tang D."/>
            <person name="Shen Q."/>
            <person name="Xue P."/>
            <person name="Zou S."/>
            <person name="Wang X."/>
            <person name="Liu X."/>
            <person name="Wang F."/>
            <person name="Yang Y."/>
            <person name="An X."/>
            <person name="Dong Z."/>
            <person name="Zhang K."/>
            <person name="Zhang X."/>
            <person name="Luo M.C."/>
            <person name="Dvorak J."/>
            <person name="Tong Y."/>
            <person name="Wang J."/>
            <person name="Yang H."/>
            <person name="Li Z."/>
            <person name="Wang D."/>
            <person name="Zhang A."/>
            <person name="Wang J."/>
        </authorList>
    </citation>
    <scope>NUCLEOTIDE SEQUENCE</scope>
</reference>
<dbReference type="GO" id="GO:0042594">
    <property type="term" value="P:response to starvation"/>
    <property type="evidence" value="ECO:0007669"/>
    <property type="project" value="UniProtKB-ARBA"/>
</dbReference>
<dbReference type="Pfam" id="PF00010">
    <property type="entry name" value="HLH"/>
    <property type="match status" value="1"/>
</dbReference>
<keyword evidence="3" id="KW-0805">Transcription regulation</keyword>
<feature type="domain" description="BHLH" evidence="9">
    <location>
        <begin position="73"/>
        <end position="125"/>
    </location>
</feature>
<dbReference type="GO" id="GO:0000977">
    <property type="term" value="F:RNA polymerase II transcription regulatory region sequence-specific DNA binding"/>
    <property type="evidence" value="ECO:0007669"/>
    <property type="project" value="TreeGrafter"/>
</dbReference>
<dbReference type="FunFam" id="4.10.280.10:FF:000074">
    <property type="entry name" value="Transcription factor ORG2"/>
    <property type="match status" value="1"/>
</dbReference>
<keyword evidence="5" id="KW-0804">Transcription</keyword>
<gene>
    <name evidence="10" type="ORF">TRIUR3_22165</name>
</gene>
<sequence length="269" mass="29502">MDHRLYGDPSASSFSPLEAQIFSGQLPPSSTPWPNLDVDLALDLDVLEDDIVRELSAGTVANAASSGSGSGAHKKLSHNAYERDRRKQLNELYLSLRSLLPDADHTKKLSIPTTACRALKYIPELQKQVENLEKKKEKLASANCKPGVLSVTGSIAPTVSATCLNHKEIMVQISLLRDTDASTALPLSKCINVLENEGLQLISSSTSSTFGNKTFYNLHLQVAKLFTVLQKKFGTYRTYTSPAYQIHKKIMISRSNVTVSTVIGIELQR</sequence>
<accession>M7Z4H9</accession>
<evidence type="ECO:0000256" key="3">
    <source>
        <dbReference type="ARBA" id="ARBA00023015"/>
    </source>
</evidence>
<dbReference type="Gene3D" id="4.10.280.10">
    <property type="entry name" value="Helix-loop-helix DNA-binding domain"/>
    <property type="match status" value="1"/>
</dbReference>
<evidence type="ECO:0000256" key="6">
    <source>
        <dbReference type="ARBA" id="ARBA00023242"/>
    </source>
</evidence>
<evidence type="ECO:0000259" key="9">
    <source>
        <dbReference type="PROSITE" id="PS50888"/>
    </source>
</evidence>
<keyword evidence="2" id="KW-0936">Ethylene signaling pathway</keyword>
<evidence type="ECO:0000256" key="1">
    <source>
        <dbReference type="ARBA" id="ARBA00005510"/>
    </source>
</evidence>
<dbReference type="PROSITE" id="PS50888">
    <property type="entry name" value="BHLH"/>
    <property type="match status" value="1"/>
</dbReference>
<comment type="similarity">
    <text evidence="1">Belongs to the bHLH protein family.</text>
</comment>
<dbReference type="InterPro" id="IPR011598">
    <property type="entry name" value="bHLH_dom"/>
</dbReference>
<comment type="function">
    <text evidence="7">Transcription activator that binds to the DNA motif 5'-CACGTGG-3' in the promoter of iron (Fe) deficiency-inducible genes as well as of genes involved in iron homeostasis, thus contributing to basal tolerance to iron deficiency, iron uptake from soil and iron transport, particularly during seed maturation and germination. Promotes the accumulation of mugineic acid family phytosiderophores (MAs). Required for ethylene-mediated signaling during iron deficiency responses. Improves growth and yield, especially in calcareous soil with low iron availability. Promotes iron concentration in shoots and grain.</text>
</comment>
<dbReference type="EMBL" id="KD263553">
    <property type="protein sequence ID" value="EMS47280.1"/>
    <property type="molecule type" value="Genomic_DNA"/>
</dbReference>
<dbReference type="GO" id="GO:0000981">
    <property type="term" value="F:DNA-binding transcription factor activity, RNA polymerase II-specific"/>
    <property type="evidence" value="ECO:0007669"/>
    <property type="project" value="TreeGrafter"/>
</dbReference>
<dbReference type="STRING" id="4572.M7Z4H9"/>
<protein>
    <recommendedName>
        <fullName evidence="8">Protein IRON-RELATED TRANSCRIPTION FACTOR 2</fullName>
    </recommendedName>
</protein>
<dbReference type="SMART" id="SM00353">
    <property type="entry name" value="HLH"/>
    <property type="match status" value="1"/>
</dbReference>
<evidence type="ECO:0000256" key="5">
    <source>
        <dbReference type="ARBA" id="ARBA00023163"/>
    </source>
</evidence>
<keyword evidence="4" id="KW-0238">DNA-binding</keyword>
<dbReference type="SUPFAM" id="SSF47459">
    <property type="entry name" value="HLH, helix-loop-helix DNA-binding domain"/>
    <property type="match status" value="1"/>
</dbReference>
<dbReference type="InterPro" id="IPR015660">
    <property type="entry name" value="MASH1/Ascl1a-like"/>
</dbReference>
<dbReference type="GO" id="GO:0009873">
    <property type="term" value="P:ethylene-activated signaling pathway"/>
    <property type="evidence" value="ECO:0007669"/>
    <property type="project" value="UniProtKB-KW"/>
</dbReference>
<evidence type="ECO:0000256" key="4">
    <source>
        <dbReference type="ARBA" id="ARBA00023125"/>
    </source>
</evidence>
<evidence type="ECO:0000256" key="7">
    <source>
        <dbReference type="ARBA" id="ARBA00056447"/>
    </source>
</evidence>
<name>M7Z4H9_TRIUA</name>
<keyword evidence="6" id="KW-0539">Nucleus</keyword>
<evidence type="ECO:0000256" key="8">
    <source>
        <dbReference type="ARBA" id="ARBA00074844"/>
    </source>
</evidence>
<dbReference type="OMA" id="TCLNHKE"/>
<dbReference type="InterPro" id="IPR036638">
    <property type="entry name" value="HLH_DNA-bd_sf"/>
</dbReference>
<proteinExistence type="inferred from homology"/>
<dbReference type="eggNOG" id="ENOG502RXMR">
    <property type="taxonomic scope" value="Eukaryota"/>
</dbReference>
<dbReference type="GO" id="GO:0090575">
    <property type="term" value="C:RNA polymerase II transcription regulator complex"/>
    <property type="evidence" value="ECO:0007669"/>
    <property type="project" value="TreeGrafter"/>
</dbReference>